<comment type="caution">
    <text evidence="2">The sequence shown here is derived from an EMBL/GenBank/DDBJ whole genome shotgun (WGS) entry which is preliminary data.</text>
</comment>
<dbReference type="RefSeq" id="WP_175413550.1">
    <property type="nucleotide sequence ID" value="NZ_BSYC01000001.1"/>
</dbReference>
<dbReference type="GO" id="GO:0006793">
    <property type="term" value="P:phosphorus metabolic process"/>
    <property type="evidence" value="ECO:0007669"/>
    <property type="project" value="UniProtKB-ARBA"/>
</dbReference>
<feature type="domain" description="PLD phosphodiesterase" evidence="1">
    <location>
        <begin position="116"/>
        <end position="142"/>
    </location>
</feature>
<dbReference type="InterPro" id="IPR025202">
    <property type="entry name" value="PLD-like_dom"/>
</dbReference>
<evidence type="ECO:0000313" key="2">
    <source>
        <dbReference type="EMBL" id="MBA0973781.1"/>
    </source>
</evidence>
<dbReference type="Gene3D" id="3.30.870.10">
    <property type="entry name" value="Endonuclease Chain A"/>
    <property type="match status" value="1"/>
</dbReference>
<reference evidence="2 3" key="1">
    <citation type="submission" date="2020-06" db="EMBL/GenBank/DDBJ databases">
        <title>Crossreactivity between MHC class I-restricted antigens from cancer cells and an enterococcal bacteriophage.</title>
        <authorList>
            <person name="Fluckiger A."/>
            <person name="Daillere R."/>
            <person name="Sassi M."/>
            <person name="Cattoir V."/>
            <person name="Kroemer G."/>
            <person name="Zitvogel L."/>
        </authorList>
    </citation>
    <scope>NUCLEOTIDE SEQUENCE [LARGE SCALE GENOMIC DNA]</scope>
    <source>
        <strain evidence="2 3">EG4</strain>
    </source>
</reference>
<dbReference type="Pfam" id="PF13091">
    <property type="entry name" value="PLDc_2"/>
    <property type="match status" value="1"/>
</dbReference>
<dbReference type="Proteomes" id="UP000571857">
    <property type="component" value="Unassembled WGS sequence"/>
</dbReference>
<evidence type="ECO:0000259" key="1">
    <source>
        <dbReference type="PROSITE" id="PS50035"/>
    </source>
</evidence>
<protein>
    <submittedName>
        <fullName evidence="2">Phospholipase</fullName>
    </submittedName>
</protein>
<organism evidence="2 3">
    <name type="scientific">Enterococcus gallinarum</name>
    <dbReference type="NCBI Taxonomy" id="1353"/>
    <lineage>
        <taxon>Bacteria</taxon>
        <taxon>Bacillati</taxon>
        <taxon>Bacillota</taxon>
        <taxon>Bacilli</taxon>
        <taxon>Lactobacillales</taxon>
        <taxon>Enterococcaceae</taxon>
        <taxon>Enterococcus</taxon>
    </lineage>
</organism>
<dbReference type="SUPFAM" id="SSF56024">
    <property type="entry name" value="Phospholipase D/nuclease"/>
    <property type="match status" value="1"/>
</dbReference>
<gene>
    <name evidence="2" type="ORF">HWH42_14515</name>
</gene>
<proteinExistence type="predicted"/>
<evidence type="ECO:0000313" key="3">
    <source>
        <dbReference type="Proteomes" id="UP000571857"/>
    </source>
</evidence>
<sequence length="390" mass="45733">MVFFESFHFDESDTKFIFSKDSLCFQEVIDSFSNAKSIVVVTYSLPTSKNSKDSFLMNSILEATKNEIPVKIITNIPGRFEEYYNKGSKSKSRQKISKYVESFNPKKFGYLLTMYFNFNNHIKIIMTNEIAFVGSANFSEASGNNYESGIISRNPSFLRHLTNKIIPEIEKESLGYYDSIESEILLDNIIALFYVEDYIQRVLTDISQTSFYITGTKYGVGKEFNDCKDSSDELRWKRLIHVSDMLEFFCDHLTDLDSTYFNYDKDLQEFKKFYDETTEFLCTKIANLGLRIEEGKKFDEYEFIMNLVEELEHSSIGYLEDNSSLEIAQNMAYHESQNRMYELRDDLIKLMDFIQEYIDTVSEGREQLGKFVSKYNKLNRRIDNTNLQQE</sequence>
<accession>A0ABD4HQN4</accession>
<dbReference type="PROSITE" id="PS50035">
    <property type="entry name" value="PLD"/>
    <property type="match status" value="1"/>
</dbReference>
<dbReference type="InterPro" id="IPR001736">
    <property type="entry name" value="PLipase_D/transphosphatidylase"/>
</dbReference>
<dbReference type="CDD" id="cd00138">
    <property type="entry name" value="PLDc_SF"/>
    <property type="match status" value="1"/>
</dbReference>
<dbReference type="EMBL" id="JABXJK010000078">
    <property type="protein sequence ID" value="MBA0973781.1"/>
    <property type="molecule type" value="Genomic_DNA"/>
</dbReference>
<dbReference type="AlphaFoldDB" id="A0ABD4HQN4"/>
<name>A0ABD4HQN4_ENTGA</name>